<dbReference type="EMBL" id="JAVDQY010000001">
    <property type="protein sequence ID" value="MDR6525600.1"/>
    <property type="molecule type" value="Genomic_DNA"/>
</dbReference>
<evidence type="ECO:0000313" key="2">
    <source>
        <dbReference type="Proteomes" id="UP001184861"/>
    </source>
</evidence>
<sequence>MNTIIPHFFNYKWLLIIATMVICGCSDSGKKQNIPGKNKQEATVTKPAPAIPVADTWKEPAEFVPKGFSVFEKAYGDLNKDGVEDCILIIKKIDKENIITDEHRGKLDRNRRGIIVLFKTKEGYELASKNNNCFSSENEEGGVYYAPELMVYAEKGNLNIHYAHGRYGYWKYIFRYQNSDFELIGYEDSSNTGPTVNSTTSINFSTKKKLTKINTNENAESGDEVFESTWTSVTMPKLLRLSEIKDFDELELSSAE</sequence>
<accession>A0AAE3Y7Y8</accession>
<name>A0AAE3Y7Y8_9FLAO</name>
<dbReference type="AlphaFoldDB" id="A0AAE3Y7Y8"/>
<dbReference type="RefSeq" id="WP_309945052.1">
    <property type="nucleotide sequence ID" value="NZ_JAVDQY010000001.1"/>
</dbReference>
<gene>
    <name evidence="1" type="ORF">J2787_000970</name>
</gene>
<proteinExistence type="predicted"/>
<protein>
    <submittedName>
        <fullName evidence="1">Uncharacterized protein</fullName>
    </submittedName>
</protein>
<comment type="caution">
    <text evidence="1">The sequence shown here is derived from an EMBL/GenBank/DDBJ whole genome shotgun (WGS) entry which is preliminary data.</text>
</comment>
<reference evidence="1" key="1">
    <citation type="submission" date="2023-07" db="EMBL/GenBank/DDBJ databases">
        <title>Sorghum-associated microbial communities from plants grown in Nebraska, USA.</title>
        <authorList>
            <person name="Schachtman D."/>
        </authorList>
    </citation>
    <scope>NUCLEOTIDE SEQUENCE</scope>
    <source>
        <strain evidence="1">DS2360</strain>
    </source>
</reference>
<organism evidence="1 2">
    <name type="scientific">Chryseobacterium rhizosphaerae</name>
    <dbReference type="NCBI Taxonomy" id="395937"/>
    <lineage>
        <taxon>Bacteria</taxon>
        <taxon>Pseudomonadati</taxon>
        <taxon>Bacteroidota</taxon>
        <taxon>Flavobacteriia</taxon>
        <taxon>Flavobacteriales</taxon>
        <taxon>Weeksellaceae</taxon>
        <taxon>Chryseobacterium group</taxon>
        <taxon>Chryseobacterium</taxon>
    </lineage>
</organism>
<dbReference type="Proteomes" id="UP001184861">
    <property type="component" value="Unassembled WGS sequence"/>
</dbReference>
<evidence type="ECO:0000313" key="1">
    <source>
        <dbReference type="EMBL" id="MDR6525600.1"/>
    </source>
</evidence>